<evidence type="ECO:0000256" key="5">
    <source>
        <dbReference type="SAM" id="Phobius"/>
    </source>
</evidence>
<dbReference type="Pfam" id="PF01694">
    <property type="entry name" value="Rhomboid"/>
    <property type="match status" value="1"/>
</dbReference>
<organism evidence="7 8">
    <name type="scientific">Alistipes ihumii AP11</name>
    <dbReference type="NCBI Taxonomy" id="1211813"/>
    <lineage>
        <taxon>Bacteria</taxon>
        <taxon>Pseudomonadati</taxon>
        <taxon>Bacteroidota</taxon>
        <taxon>Bacteroidia</taxon>
        <taxon>Bacteroidales</taxon>
        <taxon>Rikenellaceae</taxon>
        <taxon>Alistipes</taxon>
    </lineage>
</organism>
<sequence>MRFQAAYSTPPVVKNLIILNALFFLAEMVLPAGAGDWMIRHLGLFYWGSGNFQPLQLVTHMFMHASLTHLFFNMFALWMFGRTLEYELGSKRFLLYYMVTGVGAGLLQLGVTWIEVSSLADGVASGTVSPYVLQSRIHAVTIGASGAVFGVLLAFGMMHPNSMIMLLIPPIPIKAKYFVIGYGLLELYLGMSGSQSGVAHFAHVGGMLWGWLLLRYWKKTGKIYY</sequence>
<keyword evidence="7" id="KW-0378">Hydrolase</keyword>
<evidence type="ECO:0000313" key="8">
    <source>
        <dbReference type="Proteomes" id="UP001059295"/>
    </source>
</evidence>
<evidence type="ECO:0000256" key="3">
    <source>
        <dbReference type="ARBA" id="ARBA00022989"/>
    </source>
</evidence>
<dbReference type="Gene3D" id="1.20.1540.10">
    <property type="entry name" value="Rhomboid-like"/>
    <property type="match status" value="1"/>
</dbReference>
<dbReference type="GO" id="GO:0008233">
    <property type="term" value="F:peptidase activity"/>
    <property type="evidence" value="ECO:0007669"/>
    <property type="project" value="UniProtKB-KW"/>
</dbReference>
<protein>
    <submittedName>
        <fullName evidence="7">Rhomboid family intramembrane serine protease</fullName>
    </submittedName>
</protein>
<comment type="subcellular location">
    <subcellularLocation>
        <location evidence="1">Membrane</location>
        <topology evidence="1">Multi-pass membrane protein</topology>
    </subcellularLocation>
</comment>
<dbReference type="InterPro" id="IPR022764">
    <property type="entry name" value="Peptidase_S54_rhomboid_dom"/>
</dbReference>
<name>A0ABY5UZ20_9BACT</name>
<dbReference type="InterPro" id="IPR035952">
    <property type="entry name" value="Rhomboid-like_sf"/>
</dbReference>
<dbReference type="EMBL" id="CP102294">
    <property type="protein sequence ID" value="UWN57193.1"/>
    <property type="molecule type" value="Genomic_DNA"/>
</dbReference>
<dbReference type="GO" id="GO:0006508">
    <property type="term" value="P:proteolysis"/>
    <property type="evidence" value="ECO:0007669"/>
    <property type="project" value="UniProtKB-KW"/>
</dbReference>
<proteinExistence type="predicted"/>
<feature type="transmembrane region" description="Helical" evidence="5">
    <location>
        <begin position="61"/>
        <end position="81"/>
    </location>
</feature>
<feature type="transmembrane region" description="Helical" evidence="5">
    <location>
        <begin position="12"/>
        <end position="34"/>
    </location>
</feature>
<keyword evidence="3 5" id="KW-1133">Transmembrane helix</keyword>
<accession>A0ABY5UZ20</accession>
<keyword evidence="2 5" id="KW-0812">Transmembrane</keyword>
<dbReference type="PANTHER" id="PTHR43066:SF11">
    <property type="entry name" value="PEPTIDASE S54 RHOMBOID DOMAIN-CONTAINING PROTEIN"/>
    <property type="match status" value="1"/>
</dbReference>
<feature type="transmembrane region" description="Helical" evidence="5">
    <location>
        <begin position="197"/>
        <end position="217"/>
    </location>
</feature>
<keyword evidence="7" id="KW-0645">Protease</keyword>
<evidence type="ECO:0000256" key="1">
    <source>
        <dbReference type="ARBA" id="ARBA00004141"/>
    </source>
</evidence>
<evidence type="ECO:0000313" key="7">
    <source>
        <dbReference type="EMBL" id="UWN57193.1"/>
    </source>
</evidence>
<dbReference type="PANTHER" id="PTHR43066">
    <property type="entry name" value="RHOMBOID-RELATED PROTEIN"/>
    <property type="match status" value="1"/>
</dbReference>
<feature type="domain" description="Peptidase S54 rhomboid" evidence="6">
    <location>
        <begin position="53"/>
        <end position="214"/>
    </location>
</feature>
<dbReference type="GeneID" id="82892313"/>
<feature type="transmembrane region" description="Helical" evidence="5">
    <location>
        <begin position="136"/>
        <end position="155"/>
    </location>
</feature>
<feature type="transmembrane region" description="Helical" evidence="5">
    <location>
        <begin position="93"/>
        <end position="116"/>
    </location>
</feature>
<keyword evidence="4 5" id="KW-0472">Membrane</keyword>
<reference evidence="7" key="1">
    <citation type="journal article" date="2022" name="Cell">
        <title>Design, construction, and in vivo augmentation of a complex gut microbiome.</title>
        <authorList>
            <person name="Cheng A.G."/>
            <person name="Ho P.Y."/>
            <person name="Aranda-Diaz A."/>
            <person name="Jain S."/>
            <person name="Yu F.B."/>
            <person name="Meng X."/>
            <person name="Wang M."/>
            <person name="Iakiviak M."/>
            <person name="Nagashima K."/>
            <person name="Zhao A."/>
            <person name="Murugkar P."/>
            <person name="Patil A."/>
            <person name="Atabakhsh K."/>
            <person name="Weakley A."/>
            <person name="Yan J."/>
            <person name="Brumbaugh A.R."/>
            <person name="Higginbottom S."/>
            <person name="Dimas A."/>
            <person name="Shiver A.L."/>
            <person name="Deutschbauer A."/>
            <person name="Neff N."/>
            <person name="Sonnenburg J.L."/>
            <person name="Huang K.C."/>
            <person name="Fischbach M.A."/>
        </authorList>
    </citation>
    <scope>NUCLEOTIDE SEQUENCE</scope>
    <source>
        <strain evidence="7">AP11</strain>
    </source>
</reference>
<keyword evidence="8" id="KW-1185">Reference proteome</keyword>
<dbReference type="RefSeq" id="WP_019245438.1">
    <property type="nucleotide sequence ID" value="NZ_CAPH01000007.1"/>
</dbReference>
<evidence type="ECO:0000256" key="4">
    <source>
        <dbReference type="ARBA" id="ARBA00023136"/>
    </source>
</evidence>
<gene>
    <name evidence="7" type="ORF">NQ491_11225</name>
</gene>
<dbReference type="Proteomes" id="UP001059295">
    <property type="component" value="Chromosome"/>
</dbReference>
<dbReference type="SUPFAM" id="SSF144091">
    <property type="entry name" value="Rhomboid-like"/>
    <property type="match status" value="1"/>
</dbReference>
<evidence type="ECO:0000256" key="2">
    <source>
        <dbReference type="ARBA" id="ARBA00022692"/>
    </source>
</evidence>
<evidence type="ECO:0000259" key="6">
    <source>
        <dbReference type="Pfam" id="PF01694"/>
    </source>
</evidence>